<protein>
    <submittedName>
        <fullName evidence="2">Uncharacterized protein</fullName>
    </submittedName>
</protein>
<feature type="compositionally biased region" description="Polar residues" evidence="1">
    <location>
        <begin position="257"/>
        <end position="267"/>
    </location>
</feature>
<dbReference type="InterPro" id="IPR015947">
    <property type="entry name" value="PUA-like_sf"/>
</dbReference>
<proteinExistence type="predicted"/>
<reference evidence="2 3" key="1">
    <citation type="submission" date="2024-01" db="EMBL/GenBank/DDBJ databases">
        <authorList>
            <person name="Allen C."/>
            <person name="Tagirdzhanova G."/>
        </authorList>
    </citation>
    <scope>NUCLEOTIDE SEQUENCE [LARGE SCALE GENOMIC DNA]</scope>
</reference>
<feature type="region of interest" description="Disordered" evidence="1">
    <location>
        <begin position="233"/>
        <end position="357"/>
    </location>
</feature>
<dbReference type="SUPFAM" id="SSF88697">
    <property type="entry name" value="PUA domain-like"/>
    <property type="match status" value="1"/>
</dbReference>
<comment type="caution">
    <text evidence="2">The sequence shown here is derived from an EMBL/GenBank/DDBJ whole genome shotgun (WGS) entry which is preliminary data.</text>
</comment>
<feature type="compositionally biased region" description="Low complexity" evidence="1">
    <location>
        <begin position="13"/>
        <end position="25"/>
    </location>
</feature>
<evidence type="ECO:0000313" key="2">
    <source>
        <dbReference type="EMBL" id="CAK7236666.1"/>
    </source>
</evidence>
<feature type="region of interest" description="Disordered" evidence="1">
    <location>
        <begin position="1"/>
        <end position="70"/>
    </location>
</feature>
<feature type="compositionally biased region" description="Low complexity" evidence="1">
    <location>
        <begin position="323"/>
        <end position="335"/>
    </location>
</feature>
<dbReference type="EMBL" id="CAWUHD010000167">
    <property type="protein sequence ID" value="CAK7236666.1"/>
    <property type="molecule type" value="Genomic_DNA"/>
</dbReference>
<name>A0ABP0CXL2_9PEZI</name>
<feature type="region of interest" description="Disordered" evidence="1">
    <location>
        <begin position="166"/>
        <end position="200"/>
    </location>
</feature>
<sequence length="802" mass="86104">MAPKTRSNDAGQVPASASVPAVAPVYRSSQRSQQIRFPSRRKIVKRYGRHADMRSPKQQTLTQAGYTMSPQPPPQLRGEAFELEPEEDAVLTETRADSIGTDLTTTSVTGRITIKRRKLQNGAYHTQTLTQFVARHAPLKTSDGDAAEEPYATIRDSEDEDIFASPSTQLKAPATPPKNGGSGLTSARNQMSSSIQSSSRIVSTPMVLRTEIPSSQPSPFTPVVLFDRYHSPLSRQRSSPLSHKESGNGARAGRGNLSISKLATGNSEEIPDSDEEDGECPGPFSLSHRGTASGPQASLFTGSAAVGTTKDRASPISSPPSSPLSYRSSARLASSTPLPSRPQSPRLDTGVSQTPGTVETDVALPQMVGTCVLSEPSDMQREARALIGDYCSQSITASDSLETQATQQQYSQGFESQRVPLEMIRMMGPQTDRSDIIISIHPEQIRKIVTGAKDHEFRNFKIPHTVSRFWIYATRPVCELQYMAVVAAGFRQPGEIDSESGVGNADFNAGRLVAKFAYKLVQVYQLNNPVSLDVMKKNGWAGPPRRYDYLPPAVVGALLGNLRCALFEDTGITGLEEPGFGEPGKGSENVDCGGASGRPNKDNRDGEMSVSQEIEAQLLSDISETQASQNLQLLALPDSQAQSTTPAAPLGTSHMVWPSQATTATVSATQGGPNKPRKSPQDADGQQDVDVAIPRPELGLETSSVPFAKDGSGERMETAYVSSACFVPTSGPSETVSMSQWQGGVQGCNGKSKIWRHRLLLQTAVASSIDSTQAALPDSLYEEVRQAPPAIILDSEESDDDE</sequence>
<keyword evidence="3" id="KW-1185">Reference proteome</keyword>
<feature type="region of interest" description="Disordered" evidence="1">
    <location>
        <begin position="665"/>
        <end position="687"/>
    </location>
</feature>
<organism evidence="2 3">
    <name type="scientific">Sporothrix eucalyptigena</name>
    <dbReference type="NCBI Taxonomy" id="1812306"/>
    <lineage>
        <taxon>Eukaryota</taxon>
        <taxon>Fungi</taxon>
        <taxon>Dikarya</taxon>
        <taxon>Ascomycota</taxon>
        <taxon>Pezizomycotina</taxon>
        <taxon>Sordariomycetes</taxon>
        <taxon>Sordariomycetidae</taxon>
        <taxon>Ophiostomatales</taxon>
        <taxon>Ophiostomataceae</taxon>
        <taxon>Sporothrix</taxon>
    </lineage>
</organism>
<evidence type="ECO:0000313" key="3">
    <source>
        <dbReference type="Proteomes" id="UP001642482"/>
    </source>
</evidence>
<feature type="compositionally biased region" description="Polar residues" evidence="1">
    <location>
        <begin position="27"/>
        <end position="36"/>
    </location>
</feature>
<feature type="compositionally biased region" description="Polar residues" evidence="1">
    <location>
        <begin position="288"/>
        <end position="301"/>
    </location>
</feature>
<feature type="compositionally biased region" description="Polar residues" evidence="1">
    <location>
        <begin position="56"/>
        <end position="69"/>
    </location>
</feature>
<feature type="region of interest" description="Disordered" evidence="1">
    <location>
        <begin position="576"/>
        <end position="610"/>
    </location>
</feature>
<evidence type="ECO:0000256" key="1">
    <source>
        <dbReference type="SAM" id="MobiDB-lite"/>
    </source>
</evidence>
<feature type="compositionally biased region" description="Basic residues" evidence="1">
    <location>
        <begin position="38"/>
        <end position="48"/>
    </location>
</feature>
<feature type="compositionally biased region" description="Low complexity" evidence="1">
    <location>
        <begin position="186"/>
        <end position="200"/>
    </location>
</feature>
<gene>
    <name evidence="2" type="ORF">SEUCBS140593_009696</name>
</gene>
<accession>A0ABP0CXL2</accession>
<dbReference type="Proteomes" id="UP001642482">
    <property type="component" value="Unassembled WGS sequence"/>
</dbReference>
<feature type="compositionally biased region" description="Acidic residues" evidence="1">
    <location>
        <begin position="269"/>
        <end position="279"/>
    </location>
</feature>